<dbReference type="PANTHER" id="PTHR13799:SF14">
    <property type="entry name" value="GTP CYCLOHYDROLASE 1 TYPE 2 HOMOLOG"/>
    <property type="match status" value="1"/>
</dbReference>
<comment type="subunit">
    <text evidence="2">Homohexamer.</text>
</comment>
<dbReference type="Gene3D" id="3.40.1390.30">
    <property type="entry name" value="NIF3 (NGG1p interacting factor 3)-like"/>
    <property type="match status" value="1"/>
</dbReference>
<evidence type="ECO:0000313" key="6">
    <source>
        <dbReference type="EMBL" id="GAA4114695.1"/>
    </source>
</evidence>
<protein>
    <recommendedName>
        <fullName evidence="3 5">GTP cyclohydrolase 1 type 2 homolog</fullName>
    </recommendedName>
</protein>
<dbReference type="PIRSF" id="PIRSF037489">
    <property type="entry name" value="UCP037489_NIF3_YqfO"/>
    <property type="match status" value="1"/>
</dbReference>
<evidence type="ECO:0000256" key="5">
    <source>
        <dbReference type="PIRNR" id="PIRNR037489"/>
    </source>
</evidence>
<dbReference type="SUPFAM" id="SSF102705">
    <property type="entry name" value="NIF3 (NGG1p interacting factor 3)-like"/>
    <property type="match status" value="1"/>
</dbReference>
<dbReference type="Pfam" id="PF01784">
    <property type="entry name" value="DUF34_NIF3"/>
    <property type="match status" value="1"/>
</dbReference>
<gene>
    <name evidence="6" type="ORF">GCM10022215_12960</name>
</gene>
<evidence type="ECO:0000256" key="3">
    <source>
        <dbReference type="ARBA" id="ARBA00022112"/>
    </source>
</evidence>
<dbReference type="NCBIfam" id="TIGR00486">
    <property type="entry name" value="YbgI_SA1388"/>
    <property type="match status" value="1"/>
</dbReference>
<name>A0ABP7XFZ5_9ACTN</name>
<proteinExistence type="inferred from homology"/>
<dbReference type="InterPro" id="IPR036069">
    <property type="entry name" value="DUF34/NIF3_sf"/>
</dbReference>
<dbReference type="EMBL" id="BAAAZH010000010">
    <property type="protein sequence ID" value="GAA4114695.1"/>
    <property type="molecule type" value="Genomic_DNA"/>
</dbReference>
<evidence type="ECO:0000256" key="1">
    <source>
        <dbReference type="ARBA" id="ARBA00006964"/>
    </source>
</evidence>
<keyword evidence="7" id="KW-1185">Reference proteome</keyword>
<keyword evidence="4 5" id="KW-0479">Metal-binding</keyword>
<reference evidence="7" key="1">
    <citation type="journal article" date="2019" name="Int. J. Syst. Evol. Microbiol.">
        <title>The Global Catalogue of Microorganisms (GCM) 10K type strain sequencing project: providing services to taxonomists for standard genome sequencing and annotation.</title>
        <authorList>
            <consortium name="The Broad Institute Genomics Platform"/>
            <consortium name="The Broad Institute Genome Sequencing Center for Infectious Disease"/>
            <person name="Wu L."/>
            <person name="Ma J."/>
        </authorList>
    </citation>
    <scope>NUCLEOTIDE SEQUENCE [LARGE SCALE GENOMIC DNA]</scope>
    <source>
        <strain evidence="7">JCM 16703</strain>
    </source>
</reference>
<evidence type="ECO:0000256" key="4">
    <source>
        <dbReference type="ARBA" id="ARBA00022723"/>
    </source>
</evidence>
<evidence type="ECO:0000313" key="7">
    <source>
        <dbReference type="Proteomes" id="UP001501495"/>
    </source>
</evidence>
<comment type="caution">
    <text evidence="6">The sequence shown here is derived from an EMBL/GenBank/DDBJ whole genome shotgun (WGS) entry which is preliminary data.</text>
</comment>
<dbReference type="RefSeq" id="WP_344732461.1">
    <property type="nucleotide sequence ID" value="NZ_BAAAZH010000010.1"/>
</dbReference>
<dbReference type="InterPro" id="IPR015867">
    <property type="entry name" value="N-reg_PII/ATP_PRibTrfase_C"/>
</dbReference>
<accession>A0ABP7XFZ5</accession>
<evidence type="ECO:0000256" key="2">
    <source>
        <dbReference type="ARBA" id="ARBA00011643"/>
    </source>
</evidence>
<dbReference type="InterPro" id="IPR017221">
    <property type="entry name" value="DUF34/NIF3_bac"/>
</dbReference>
<comment type="similarity">
    <text evidence="1 5">Belongs to the GTP cyclohydrolase I type 2/NIF3 family.</text>
</comment>
<dbReference type="PANTHER" id="PTHR13799">
    <property type="entry name" value="NGG1 INTERACTING FACTOR 3"/>
    <property type="match status" value="1"/>
</dbReference>
<dbReference type="InterPro" id="IPR002678">
    <property type="entry name" value="DUF34/NIF3"/>
</dbReference>
<dbReference type="Proteomes" id="UP001501495">
    <property type="component" value="Unassembled WGS sequence"/>
</dbReference>
<organism evidence="6 7">
    <name type="scientific">Nocardioides fonticola</name>
    <dbReference type="NCBI Taxonomy" id="450363"/>
    <lineage>
        <taxon>Bacteria</taxon>
        <taxon>Bacillati</taxon>
        <taxon>Actinomycetota</taxon>
        <taxon>Actinomycetes</taxon>
        <taxon>Propionibacteriales</taxon>
        <taxon>Nocardioidaceae</taxon>
        <taxon>Nocardioides</taxon>
    </lineage>
</organism>
<sequence length="377" mass="39760">MPSLRDVVDLLHGWYPPATADTWDRVGLVSGDPEQPVSRVLFAVDATLEVAQEAAAWGADLLVVHHPLFLKGVHGFTTETPKGRTLTTLMRAGCALLTAHTNADQAVGGVSESLALALGLRDPQPILPAPGPALDKLTVYVPQDDADRLRTALAEAGAGRIGDYEAASFSSPGEGRFRPLEGAHPAIGTVGELEVVAEQRIEVVLPRARRAGVLRAMLAAHPYEEPAFDVVELADAGLAATGTGRIGDIEPTTLRAFAEHVAAALPPTAHGVRAAGDPDRVVRRVALCGGAGDFLLETVARTDADVYLTSDLRHHPAGEFLERGGPALVDVAHWAAEWTWLPVVAARVEAAYADAGDGARLSTRVSTLCTDPWTVRV</sequence>
<dbReference type="Gene3D" id="3.30.70.120">
    <property type="match status" value="1"/>
</dbReference>